<dbReference type="InterPro" id="IPR012317">
    <property type="entry name" value="Poly(ADP-ribose)pol_cat_dom"/>
</dbReference>
<dbReference type="GeneID" id="36286120"/>
<dbReference type="eggNOG" id="ENOG502SFWD">
    <property type="taxonomic scope" value="Eukaryota"/>
</dbReference>
<dbReference type="Gene3D" id="3.90.228.10">
    <property type="match status" value="1"/>
</dbReference>
<dbReference type="Proteomes" id="UP000077154">
    <property type="component" value="Unassembled WGS sequence"/>
</dbReference>
<dbReference type="SUPFAM" id="SSF56399">
    <property type="entry name" value="ADP-ribosylation"/>
    <property type="match status" value="1"/>
</dbReference>
<dbReference type="VEuPathDB" id="FungiDB:GMDG_06598"/>
<organism evidence="2">
    <name type="scientific">Pseudogymnoascus destructans</name>
    <dbReference type="NCBI Taxonomy" id="655981"/>
    <lineage>
        <taxon>Eukaryota</taxon>
        <taxon>Fungi</taxon>
        <taxon>Dikarya</taxon>
        <taxon>Ascomycota</taxon>
        <taxon>Pezizomycotina</taxon>
        <taxon>Leotiomycetes</taxon>
        <taxon>Thelebolales</taxon>
        <taxon>Thelebolaceae</taxon>
        <taxon>Pseudogymnoascus</taxon>
    </lineage>
</organism>
<accession>A0A177ADP5</accession>
<evidence type="ECO:0000313" key="2">
    <source>
        <dbReference type="EMBL" id="OAF59920.1"/>
    </source>
</evidence>
<proteinExistence type="predicted"/>
<sequence length="514" mass="57861">MPIFSDEELVELSLLRANEIDELVKHGLIDASHRFDEDLLGILVLSYPELTISLHTGPTYPAEQLQVEIENISLPRRAVDELRNATREIVARDADTNNYEGWGRRAHSGDFGVFEFEMTAFHVARRAFEHLESYRDSIMAPREESEEDRAGAKFKNDLVSDKGIDLSSITIDRKASDVLGKLPDEICSLVPPFFRILHVESVLRNNLYSKFLARQNEIRDQLSALPRAELMACIYKNKNTRRDTVEELVEHIAAPKLTFHGTSNSFVPSIVQNGFLAPGAINPTSGEALPVRCGSTYGRGIYSSPSAEFSLSYSGSEAQPTAPDGFWGLKLLVCATLMGRSAQMLHDDQWWTRSEPYPGAHSHVGNGYEYVVFNSAQILPCYVIHLDWGVDSRHFFADILEDKASFVAKAKQHPKLLNEPMAPGDRQRAKEALVAKASKYFPYGYGPATGTSFVVEDVGEVDEDEEDYGEYQRDRIDKTHEESNFWKWSDNPAGSEMDEYTRARLGKIRGRNKD</sequence>
<feature type="domain" description="PARP catalytic" evidence="1">
    <location>
        <begin position="237"/>
        <end position="367"/>
    </location>
</feature>
<evidence type="ECO:0000259" key="1">
    <source>
        <dbReference type="Pfam" id="PF00644"/>
    </source>
</evidence>
<protein>
    <recommendedName>
        <fullName evidence="1">PARP catalytic domain-containing protein</fullName>
    </recommendedName>
</protein>
<dbReference type="AlphaFoldDB" id="A0A177ADP5"/>
<dbReference type="EMBL" id="KV441392">
    <property type="protein sequence ID" value="OAF59920.1"/>
    <property type="molecule type" value="Genomic_DNA"/>
</dbReference>
<gene>
    <name evidence="2" type="ORF">VC83_03043</name>
</gene>
<dbReference type="RefSeq" id="XP_024325203.1">
    <property type="nucleotide sequence ID" value="XM_024466692.1"/>
</dbReference>
<dbReference type="OrthoDB" id="10256774at2759"/>
<dbReference type="Pfam" id="PF00644">
    <property type="entry name" value="PARP"/>
    <property type="match status" value="1"/>
</dbReference>
<name>A0A177ADP5_9PEZI</name>
<dbReference type="GO" id="GO:0003950">
    <property type="term" value="F:NAD+ poly-ADP-ribosyltransferase activity"/>
    <property type="evidence" value="ECO:0007669"/>
    <property type="project" value="InterPro"/>
</dbReference>
<reference evidence="2" key="1">
    <citation type="submission" date="2016-03" db="EMBL/GenBank/DDBJ databases">
        <title>Updated assembly of Pseudogymnoascus destructans, the fungus causing white-nose syndrome of bats.</title>
        <authorList>
            <person name="Palmer J.M."/>
            <person name="Drees K.P."/>
            <person name="Foster J.T."/>
            <person name="Lindner D.L."/>
        </authorList>
    </citation>
    <scope>NUCLEOTIDE SEQUENCE [LARGE SCALE GENOMIC DNA]</scope>
    <source>
        <strain evidence="2">20631-21</strain>
    </source>
</reference>